<feature type="domain" description="EGF-like" evidence="8">
    <location>
        <begin position="79"/>
        <end position="115"/>
    </location>
</feature>
<comment type="subcellular location">
    <subcellularLocation>
        <location evidence="1">Secreted</location>
    </subcellularLocation>
</comment>
<dbReference type="PROSITE" id="PS50026">
    <property type="entry name" value="EGF_3"/>
    <property type="match status" value="2"/>
</dbReference>
<feature type="disulfide bond" evidence="7">
    <location>
        <begin position="121"/>
        <end position="131"/>
    </location>
</feature>
<keyword evidence="10" id="KW-1185">Reference proteome</keyword>
<dbReference type="Pfam" id="PF07974">
    <property type="entry name" value="EGF_2"/>
    <property type="match status" value="1"/>
</dbReference>
<dbReference type="GO" id="GO:0005112">
    <property type="term" value="F:Notch binding"/>
    <property type="evidence" value="ECO:0007669"/>
    <property type="project" value="TreeGrafter"/>
</dbReference>
<dbReference type="SUPFAM" id="SSF56436">
    <property type="entry name" value="C-type lectin-like"/>
    <property type="match status" value="1"/>
</dbReference>
<dbReference type="SUPFAM" id="SSF57196">
    <property type="entry name" value="EGF/Laminin"/>
    <property type="match status" value="2"/>
</dbReference>
<dbReference type="Gene3D" id="3.10.100.10">
    <property type="entry name" value="Mannose-Binding Protein A, subunit A"/>
    <property type="match status" value="1"/>
</dbReference>
<evidence type="ECO:0000256" key="1">
    <source>
        <dbReference type="ARBA" id="ARBA00004613"/>
    </source>
</evidence>
<evidence type="ECO:0000313" key="11">
    <source>
        <dbReference type="WBParaSite" id="nRc.2.0.1.t25672-RA"/>
    </source>
</evidence>
<dbReference type="InterPro" id="IPR016186">
    <property type="entry name" value="C-type_lectin-like/link_sf"/>
</dbReference>
<organism evidence="10 11">
    <name type="scientific">Romanomermis culicivorax</name>
    <name type="common">Nematode worm</name>
    <dbReference type="NCBI Taxonomy" id="13658"/>
    <lineage>
        <taxon>Eukaryota</taxon>
        <taxon>Metazoa</taxon>
        <taxon>Ecdysozoa</taxon>
        <taxon>Nematoda</taxon>
        <taxon>Enoplea</taxon>
        <taxon>Dorylaimia</taxon>
        <taxon>Mermithida</taxon>
        <taxon>Mermithoidea</taxon>
        <taxon>Mermithidae</taxon>
        <taxon>Romanomermis</taxon>
    </lineage>
</organism>
<dbReference type="GO" id="GO:0007399">
    <property type="term" value="P:nervous system development"/>
    <property type="evidence" value="ECO:0007669"/>
    <property type="project" value="UniProtKB-ARBA"/>
</dbReference>
<evidence type="ECO:0000256" key="6">
    <source>
        <dbReference type="ARBA" id="ARBA00023180"/>
    </source>
</evidence>
<keyword evidence="3 7" id="KW-0245">EGF-like domain</keyword>
<feature type="disulfide bond" evidence="7">
    <location>
        <begin position="105"/>
        <end position="114"/>
    </location>
</feature>
<dbReference type="PROSITE" id="PS50041">
    <property type="entry name" value="C_TYPE_LECTIN_2"/>
    <property type="match status" value="1"/>
</dbReference>
<evidence type="ECO:0000256" key="3">
    <source>
        <dbReference type="ARBA" id="ARBA00022536"/>
    </source>
</evidence>
<evidence type="ECO:0000256" key="7">
    <source>
        <dbReference type="PROSITE-ProRule" id="PRU00076"/>
    </source>
</evidence>
<accession>A0A915JHV4</accession>
<evidence type="ECO:0000256" key="2">
    <source>
        <dbReference type="ARBA" id="ARBA00022525"/>
    </source>
</evidence>
<dbReference type="InterPro" id="IPR001304">
    <property type="entry name" value="C-type_lectin-like"/>
</dbReference>
<dbReference type="SMART" id="SM00181">
    <property type="entry name" value="EGF"/>
    <property type="match status" value="2"/>
</dbReference>
<keyword evidence="4" id="KW-0677">Repeat</keyword>
<dbReference type="GO" id="GO:0005576">
    <property type="term" value="C:extracellular region"/>
    <property type="evidence" value="ECO:0007669"/>
    <property type="project" value="UniProtKB-SubCell"/>
</dbReference>
<dbReference type="AlphaFoldDB" id="A0A915JHV4"/>
<dbReference type="CDD" id="cd00037">
    <property type="entry name" value="CLECT"/>
    <property type="match status" value="1"/>
</dbReference>
<dbReference type="GO" id="GO:0007219">
    <property type="term" value="P:Notch signaling pathway"/>
    <property type="evidence" value="ECO:0007669"/>
    <property type="project" value="TreeGrafter"/>
</dbReference>
<feature type="domain" description="EGF-like" evidence="8">
    <location>
        <begin position="117"/>
        <end position="152"/>
    </location>
</feature>
<dbReference type="SMART" id="SM00179">
    <property type="entry name" value="EGF_CA"/>
    <property type="match status" value="2"/>
</dbReference>
<evidence type="ECO:0000256" key="4">
    <source>
        <dbReference type="ARBA" id="ARBA00022737"/>
    </source>
</evidence>
<evidence type="ECO:0000313" key="10">
    <source>
        <dbReference type="Proteomes" id="UP000887565"/>
    </source>
</evidence>
<name>A0A915JHV4_ROMCU</name>
<dbReference type="InterPro" id="IPR013111">
    <property type="entry name" value="EGF_extracell"/>
</dbReference>
<dbReference type="Gene3D" id="2.10.25.10">
    <property type="entry name" value="Laminin"/>
    <property type="match status" value="2"/>
</dbReference>
<dbReference type="PANTHER" id="PTHR12916">
    <property type="entry name" value="CYTOCHROME C OXIDASE POLYPEPTIDE VIC-2"/>
    <property type="match status" value="1"/>
</dbReference>
<dbReference type="PRINTS" id="PR00010">
    <property type="entry name" value="EGFBLOOD"/>
</dbReference>
<feature type="domain" description="C-type lectin" evidence="9">
    <location>
        <begin position="1"/>
        <end position="73"/>
    </location>
</feature>
<dbReference type="CDD" id="cd00054">
    <property type="entry name" value="EGF_CA"/>
    <property type="match status" value="2"/>
</dbReference>
<keyword evidence="6" id="KW-0325">Glycoprotein</keyword>
<evidence type="ECO:0000259" key="9">
    <source>
        <dbReference type="PROSITE" id="PS50041"/>
    </source>
</evidence>
<dbReference type="Proteomes" id="UP000887565">
    <property type="component" value="Unplaced"/>
</dbReference>
<keyword evidence="2" id="KW-0964">Secreted</keyword>
<proteinExistence type="predicted"/>
<reference evidence="11" key="1">
    <citation type="submission" date="2022-11" db="UniProtKB">
        <authorList>
            <consortium name="WormBaseParasite"/>
        </authorList>
    </citation>
    <scope>IDENTIFICATION</scope>
</reference>
<dbReference type="PANTHER" id="PTHR12916:SF13">
    <property type="entry name" value="SUSHI, VON WILLEBRAND FACTOR TYPE A, EGF AND PENTRAXIN DOMAIN-CONTAINING PROTEIN 1-LIKE"/>
    <property type="match status" value="1"/>
</dbReference>
<dbReference type="PROSITE" id="PS00022">
    <property type="entry name" value="EGF_1"/>
    <property type="match status" value="2"/>
</dbReference>
<dbReference type="WBParaSite" id="nRc.2.0.1.t25672-RA">
    <property type="protein sequence ID" value="nRc.2.0.1.t25672-RA"/>
    <property type="gene ID" value="nRc.2.0.1.g25672"/>
</dbReference>
<dbReference type="PROSITE" id="PS01186">
    <property type="entry name" value="EGF_2"/>
    <property type="match status" value="1"/>
</dbReference>
<protein>
    <submittedName>
        <fullName evidence="11">Uncharacterized protein</fullName>
    </submittedName>
</protein>
<dbReference type="InterPro" id="IPR000742">
    <property type="entry name" value="EGF"/>
</dbReference>
<evidence type="ECO:0000256" key="5">
    <source>
        <dbReference type="ARBA" id="ARBA00023157"/>
    </source>
</evidence>
<dbReference type="FunFam" id="2.10.25.10:FF:000045">
    <property type="entry name" value="Slit guidance ligand 2"/>
    <property type="match status" value="1"/>
</dbReference>
<keyword evidence="5 7" id="KW-1015">Disulfide bond</keyword>
<dbReference type="InterPro" id="IPR001881">
    <property type="entry name" value="EGF-like_Ca-bd_dom"/>
</dbReference>
<dbReference type="InterPro" id="IPR016187">
    <property type="entry name" value="CTDL_fold"/>
</dbReference>
<dbReference type="Pfam" id="PF00059">
    <property type="entry name" value="Lectin_C"/>
    <property type="match status" value="1"/>
</dbReference>
<sequence>MANGSLDKVWIGAEYSSSSNSWTWSDYTTWSYTAWAPNQPQRLGLASCVRQVLRNGVSWETNVCSANEAVLCKIVSRDNQNGCNGSPCQNGGTCTPAMGGYICVCPSGYGGVSCEKASNTCQSQCQNGGTCTVKNNVAICVCAKGYTGATCQICTYFKISQLTKSVTLLPIAIEDVTTDGIPVEVE</sequence>
<dbReference type="GO" id="GO:0005509">
    <property type="term" value="F:calcium ion binding"/>
    <property type="evidence" value="ECO:0007669"/>
    <property type="project" value="InterPro"/>
</dbReference>
<evidence type="ECO:0000259" key="8">
    <source>
        <dbReference type="PROSITE" id="PS50026"/>
    </source>
</evidence>
<comment type="caution">
    <text evidence="7">Lacks conserved residue(s) required for the propagation of feature annotation.</text>
</comment>
<dbReference type="Pfam" id="PF00008">
    <property type="entry name" value="EGF"/>
    <property type="match status" value="1"/>
</dbReference>
<feature type="disulfide bond" evidence="7">
    <location>
        <begin position="142"/>
        <end position="151"/>
    </location>
</feature>
<dbReference type="OMA" id="SHNCKNT"/>